<evidence type="ECO:0000313" key="2">
    <source>
        <dbReference type="EMBL" id="MDX8034999.1"/>
    </source>
</evidence>
<name>A0ABU4TA14_9PSEU</name>
<accession>A0ABU4TA14</accession>
<gene>
    <name evidence="2" type="ORF">SK803_32685</name>
</gene>
<reference evidence="2 3" key="1">
    <citation type="submission" date="2023-11" db="EMBL/GenBank/DDBJ databases">
        <title>Lentzea sokolovensis, sp. nov., Lentzea kristufkii, sp. nov., and Lentzea miocenensis, sp. nov., rare actinobacteria from Sokolov Coal Basin, Miocene lacustrine sediment, Czech Republic.</title>
        <authorList>
            <person name="Lara A."/>
            <person name="Kotroba L."/>
            <person name="Nouioui I."/>
            <person name="Neumann-Schaal M."/>
            <person name="Mast Y."/>
            <person name="Chronakova A."/>
        </authorList>
    </citation>
    <scope>NUCLEOTIDE SEQUENCE [LARGE SCALE GENOMIC DNA]</scope>
    <source>
        <strain evidence="2 3">BCCO 10_0856</strain>
    </source>
</reference>
<feature type="transmembrane region" description="Helical" evidence="1">
    <location>
        <begin position="64"/>
        <end position="85"/>
    </location>
</feature>
<dbReference type="Proteomes" id="UP001285521">
    <property type="component" value="Unassembled WGS sequence"/>
</dbReference>
<reference evidence="2 3" key="2">
    <citation type="submission" date="2023-11" db="EMBL/GenBank/DDBJ databases">
        <authorList>
            <person name="Lara A.C."/>
            <person name="Chronakova A."/>
        </authorList>
    </citation>
    <scope>NUCLEOTIDE SEQUENCE [LARGE SCALE GENOMIC DNA]</scope>
    <source>
        <strain evidence="2 3">BCCO 10_0856</strain>
    </source>
</reference>
<keyword evidence="3" id="KW-1185">Reference proteome</keyword>
<evidence type="ECO:0000256" key="1">
    <source>
        <dbReference type="SAM" id="Phobius"/>
    </source>
</evidence>
<keyword evidence="1" id="KW-0812">Transmembrane</keyword>
<protein>
    <submittedName>
        <fullName evidence="2">Uncharacterized protein</fullName>
    </submittedName>
</protein>
<organism evidence="2 3">
    <name type="scientific">Lentzea miocenica</name>
    <dbReference type="NCBI Taxonomy" id="3095431"/>
    <lineage>
        <taxon>Bacteria</taxon>
        <taxon>Bacillati</taxon>
        <taxon>Actinomycetota</taxon>
        <taxon>Actinomycetes</taxon>
        <taxon>Pseudonocardiales</taxon>
        <taxon>Pseudonocardiaceae</taxon>
        <taxon>Lentzea</taxon>
    </lineage>
</organism>
<dbReference type="RefSeq" id="WP_319970008.1">
    <property type="nucleotide sequence ID" value="NZ_JAXAVW010000031.1"/>
</dbReference>
<dbReference type="EMBL" id="JAXAVW010000031">
    <property type="protein sequence ID" value="MDX8034999.1"/>
    <property type="molecule type" value="Genomic_DNA"/>
</dbReference>
<evidence type="ECO:0000313" key="3">
    <source>
        <dbReference type="Proteomes" id="UP001285521"/>
    </source>
</evidence>
<sequence length="110" mass="11693">MTAEVTSCGYSGRTKTCSGRYTVDSVEHTADMPVESVPSGRRVEIEVLAADHSVVVSQSWLDILLVRGGGIVLAGLVIGFGVRWIRLARATTTKLRGIKVHSNGSNPAVN</sequence>
<comment type="caution">
    <text evidence="2">The sequence shown here is derived from an EMBL/GenBank/DDBJ whole genome shotgun (WGS) entry which is preliminary data.</text>
</comment>
<proteinExistence type="predicted"/>
<keyword evidence="1" id="KW-1133">Transmembrane helix</keyword>
<keyword evidence="1" id="KW-0472">Membrane</keyword>